<dbReference type="EMBL" id="JACCBE010000001">
    <property type="protein sequence ID" value="NYD57081.1"/>
    <property type="molecule type" value="Genomic_DNA"/>
</dbReference>
<dbReference type="RefSeq" id="WP_179614893.1">
    <property type="nucleotide sequence ID" value="NZ_JACCBE010000001.1"/>
</dbReference>
<feature type="region of interest" description="Disordered" evidence="1">
    <location>
        <begin position="32"/>
        <end position="99"/>
    </location>
</feature>
<gene>
    <name evidence="4" type="ORF">BKA08_001319</name>
</gene>
<keyword evidence="5" id="KW-1185">Reference proteome</keyword>
<dbReference type="InterPro" id="IPR009045">
    <property type="entry name" value="Zn_M74/Hedgehog-like"/>
</dbReference>
<accession>A0A7Y9JQC9</accession>
<protein>
    <recommendedName>
        <fullName evidence="3">Peptidase M15C domain-containing protein</fullName>
    </recommendedName>
</protein>
<reference evidence="4 5" key="1">
    <citation type="submission" date="2020-07" db="EMBL/GenBank/DDBJ databases">
        <title>Sequencing the genomes of 1000 actinobacteria strains.</title>
        <authorList>
            <person name="Klenk H.-P."/>
        </authorList>
    </citation>
    <scope>NUCLEOTIDE SEQUENCE [LARGE SCALE GENOMIC DNA]</scope>
    <source>
        <strain evidence="4 5">DSM 18965</strain>
    </source>
</reference>
<evidence type="ECO:0000313" key="5">
    <source>
        <dbReference type="Proteomes" id="UP000516957"/>
    </source>
</evidence>
<evidence type="ECO:0000256" key="1">
    <source>
        <dbReference type="SAM" id="MobiDB-lite"/>
    </source>
</evidence>
<evidence type="ECO:0000313" key="4">
    <source>
        <dbReference type="EMBL" id="NYD57081.1"/>
    </source>
</evidence>
<feature type="signal peptide" evidence="2">
    <location>
        <begin position="1"/>
        <end position="35"/>
    </location>
</feature>
<comment type="caution">
    <text evidence="4">The sequence shown here is derived from an EMBL/GenBank/DDBJ whole genome shotgun (WGS) entry which is preliminary data.</text>
</comment>
<feature type="chain" id="PRO_5039329156" description="Peptidase M15C domain-containing protein" evidence="2">
    <location>
        <begin position="36"/>
        <end position="437"/>
    </location>
</feature>
<sequence>MRRARQRAVRPPRRAALGGALVVVLLAAACGGTSGEEAPTGPEATEVADSPTATDGEDRAASGDPGGPSDSEDGDGSSDGEQPTVGLDPAFAVDPPGRLKDLPRTADILVQTRAGIPEETLAEIRDLEGVQDVEQFSMLQVGIENRVLNLAAVDPASFRRFTPGQVPQSREVWDRVAGGELAIAPELQKKLPIDEQGFVELDQGSPQVHLGALAPQIENAVDAVVNVKWGEELGAEPGNALLISTGITAPDKVVKPLTALLPRQTSVQRLDSVARFGLDINAKQTAFVVGSVSEAVGVFNYTVLGGGRIAPAESWVRTHITTAQVPILGSVTCNKAIIPQLTAALREVVETGLADEINPGEYAGCYYPRFIAGSTTLSNHSFGLALDLNTPGNQRGTVGEMDRTVVAIFKKWGFGWGGDWRYTDPMHFEAVRIVDVR</sequence>
<dbReference type="AlphaFoldDB" id="A0A7Y9JQC9"/>
<evidence type="ECO:0000256" key="2">
    <source>
        <dbReference type="SAM" id="SignalP"/>
    </source>
</evidence>
<evidence type="ECO:0000259" key="3">
    <source>
        <dbReference type="Pfam" id="PF13539"/>
    </source>
</evidence>
<dbReference type="PROSITE" id="PS51257">
    <property type="entry name" value="PROKAR_LIPOPROTEIN"/>
    <property type="match status" value="1"/>
</dbReference>
<dbReference type="Proteomes" id="UP000516957">
    <property type="component" value="Unassembled WGS sequence"/>
</dbReference>
<name>A0A7Y9JQC9_9ACTN</name>
<dbReference type="Gene3D" id="3.30.1380.10">
    <property type="match status" value="1"/>
</dbReference>
<dbReference type="SUPFAM" id="SSF55166">
    <property type="entry name" value="Hedgehog/DD-peptidase"/>
    <property type="match status" value="1"/>
</dbReference>
<keyword evidence="2" id="KW-0732">Signal</keyword>
<dbReference type="Pfam" id="PF13539">
    <property type="entry name" value="Peptidase_M15_4"/>
    <property type="match status" value="1"/>
</dbReference>
<dbReference type="InterPro" id="IPR039561">
    <property type="entry name" value="Peptidase_M15C"/>
</dbReference>
<proteinExistence type="predicted"/>
<feature type="domain" description="Peptidase M15C" evidence="3">
    <location>
        <begin position="373"/>
        <end position="429"/>
    </location>
</feature>
<dbReference type="GO" id="GO:0008233">
    <property type="term" value="F:peptidase activity"/>
    <property type="evidence" value="ECO:0007669"/>
    <property type="project" value="InterPro"/>
</dbReference>
<organism evidence="4 5">
    <name type="scientific">Nocardioides marinisabuli</name>
    <dbReference type="NCBI Taxonomy" id="419476"/>
    <lineage>
        <taxon>Bacteria</taxon>
        <taxon>Bacillati</taxon>
        <taxon>Actinomycetota</taxon>
        <taxon>Actinomycetes</taxon>
        <taxon>Propionibacteriales</taxon>
        <taxon>Nocardioidaceae</taxon>
        <taxon>Nocardioides</taxon>
    </lineage>
</organism>